<feature type="transmembrane region" description="Helical" evidence="7">
    <location>
        <begin position="79"/>
        <end position="101"/>
    </location>
</feature>
<feature type="transmembrane region" description="Helical" evidence="7">
    <location>
        <begin position="287"/>
        <end position="305"/>
    </location>
</feature>
<dbReference type="GO" id="GO:0016020">
    <property type="term" value="C:membrane"/>
    <property type="evidence" value="ECO:0007669"/>
    <property type="project" value="UniProtKB-SubCell"/>
</dbReference>
<reference evidence="10" key="1">
    <citation type="journal article" date="2011" name="Genome Res.">
        <title>Phylogeny-wide analysis of social amoeba genomes highlights ancient origins for complex intercellular communication.</title>
        <authorList>
            <person name="Heidel A.J."/>
            <person name="Lawal H.M."/>
            <person name="Felder M."/>
            <person name="Schilde C."/>
            <person name="Helps N.R."/>
            <person name="Tunggal B."/>
            <person name="Rivero F."/>
            <person name="John U."/>
            <person name="Schleicher M."/>
            <person name="Eichinger L."/>
            <person name="Platzer M."/>
            <person name="Noegel A.A."/>
            <person name="Schaap P."/>
            <person name="Gloeckner G."/>
        </authorList>
    </citation>
    <scope>NUCLEOTIDE SEQUENCE [LARGE SCALE GENOMIC DNA]</scope>
    <source>
        <strain evidence="10">SH3</strain>
    </source>
</reference>
<evidence type="ECO:0000256" key="7">
    <source>
        <dbReference type="SAM" id="Phobius"/>
    </source>
</evidence>
<dbReference type="OMA" id="WDINNGI"/>
<evidence type="ECO:0000256" key="3">
    <source>
        <dbReference type="ARBA" id="ARBA00022692"/>
    </source>
</evidence>
<evidence type="ECO:0000256" key="5">
    <source>
        <dbReference type="ARBA" id="ARBA00023136"/>
    </source>
</evidence>
<dbReference type="RefSeq" id="XP_004354721.1">
    <property type="nucleotide sequence ID" value="XM_004354669.1"/>
</dbReference>
<dbReference type="InterPro" id="IPR043216">
    <property type="entry name" value="PAP-like"/>
</dbReference>
<dbReference type="Gene3D" id="1.20.144.10">
    <property type="entry name" value="Phosphatidic acid phosphatase type 2/haloperoxidase"/>
    <property type="match status" value="1"/>
</dbReference>
<dbReference type="InterPro" id="IPR036938">
    <property type="entry name" value="PAP2/HPO_sf"/>
</dbReference>
<keyword evidence="3 7" id="KW-0812">Transmembrane</keyword>
<dbReference type="Pfam" id="PF01569">
    <property type="entry name" value="PAP2"/>
    <property type="match status" value="1"/>
</dbReference>
<dbReference type="SMART" id="SM00014">
    <property type="entry name" value="acidPPc"/>
    <property type="match status" value="1"/>
</dbReference>
<protein>
    <submittedName>
        <fullName evidence="9">Phosphoesterase</fullName>
    </submittedName>
</protein>
<dbReference type="CDD" id="cd03390">
    <property type="entry name" value="PAP2_containing_1_like"/>
    <property type="match status" value="1"/>
</dbReference>
<dbReference type="InterPro" id="IPR000326">
    <property type="entry name" value="PAP2/HPO"/>
</dbReference>
<evidence type="ECO:0000259" key="8">
    <source>
        <dbReference type="SMART" id="SM00014"/>
    </source>
</evidence>
<dbReference type="EMBL" id="GL883024">
    <property type="protein sequence ID" value="EGG16337.1"/>
    <property type="molecule type" value="Genomic_DNA"/>
</dbReference>
<feature type="transmembrane region" description="Helical" evidence="7">
    <location>
        <begin position="259"/>
        <end position="281"/>
    </location>
</feature>
<feature type="transmembrane region" description="Helical" evidence="7">
    <location>
        <begin position="229"/>
        <end position="247"/>
    </location>
</feature>
<evidence type="ECO:0000313" key="10">
    <source>
        <dbReference type="Proteomes" id="UP000007797"/>
    </source>
</evidence>
<gene>
    <name evidence="9" type="ORF">DFA_09367</name>
</gene>
<feature type="region of interest" description="Disordered" evidence="6">
    <location>
        <begin position="337"/>
        <end position="367"/>
    </location>
</feature>
<dbReference type="GeneID" id="14868425"/>
<dbReference type="OrthoDB" id="10030083at2759"/>
<evidence type="ECO:0000256" key="4">
    <source>
        <dbReference type="ARBA" id="ARBA00022989"/>
    </source>
</evidence>
<keyword evidence="10" id="KW-1185">Reference proteome</keyword>
<evidence type="ECO:0000256" key="2">
    <source>
        <dbReference type="ARBA" id="ARBA00008816"/>
    </source>
</evidence>
<dbReference type="GO" id="GO:0046839">
    <property type="term" value="P:phospholipid dephosphorylation"/>
    <property type="evidence" value="ECO:0007669"/>
    <property type="project" value="TreeGrafter"/>
</dbReference>
<accession>F4Q7F5</accession>
<feature type="domain" description="Phosphatidic acid phosphatase type 2/haloperoxidase" evidence="8">
    <location>
        <begin position="158"/>
        <end position="305"/>
    </location>
</feature>
<proteinExistence type="inferred from homology"/>
<dbReference type="Proteomes" id="UP000007797">
    <property type="component" value="Unassembled WGS sequence"/>
</dbReference>
<evidence type="ECO:0000256" key="1">
    <source>
        <dbReference type="ARBA" id="ARBA00004141"/>
    </source>
</evidence>
<dbReference type="SUPFAM" id="SSF48317">
    <property type="entry name" value="Acid phosphatase/Vanadium-dependent haloperoxidase"/>
    <property type="match status" value="1"/>
</dbReference>
<organism evidence="9 10">
    <name type="scientific">Cavenderia fasciculata</name>
    <name type="common">Slime mold</name>
    <name type="synonym">Dictyostelium fasciculatum</name>
    <dbReference type="NCBI Taxonomy" id="261658"/>
    <lineage>
        <taxon>Eukaryota</taxon>
        <taxon>Amoebozoa</taxon>
        <taxon>Evosea</taxon>
        <taxon>Eumycetozoa</taxon>
        <taxon>Dictyostelia</taxon>
        <taxon>Acytosteliales</taxon>
        <taxon>Cavenderiaceae</taxon>
        <taxon>Cavenderia</taxon>
    </lineage>
</organism>
<feature type="transmembrane region" description="Helical" evidence="7">
    <location>
        <begin position="158"/>
        <end position="181"/>
    </location>
</feature>
<name>F4Q7F5_CACFS</name>
<evidence type="ECO:0000313" key="9">
    <source>
        <dbReference type="EMBL" id="EGG16337.1"/>
    </source>
</evidence>
<dbReference type="PANTHER" id="PTHR10165">
    <property type="entry name" value="LIPID PHOSPHATE PHOSPHATASE"/>
    <property type="match status" value="1"/>
</dbReference>
<evidence type="ECO:0000256" key="6">
    <source>
        <dbReference type="SAM" id="MobiDB-lite"/>
    </source>
</evidence>
<dbReference type="STRING" id="1054147.F4Q7F5"/>
<keyword evidence="4 7" id="KW-1133">Transmembrane helix</keyword>
<dbReference type="AlphaFoldDB" id="F4Q7F5"/>
<comment type="similarity">
    <text evidence="2">Belongs to the PA-phosphatase related phosphoesterase family.</text>
</comment>
<dbReference type="KEGG" id="dfa:DFA_09367"/>
<dbReference type="GO" id="GO:0008195">
    <property type="term" value="F:phosphatidate phosphatase activity"/>
    <property type="evidence" value="ECO:0007669"/>
    <property type="project" value="TreeGrafter"/>
</dbReference>
<comment type="subcellular location">
    <subcellularLocation>
        <location evidence="1">Membrane</location>
        <topology evidence="1">Multi-pass membrane protein</topology>
    </subcellularLocation>
</comment>
<feature type="transmembrane region" description="Helical" evidence="7">
    <location>
        <begin position="121"/>
        <end position="146"/>
    </location>
</feature>
<dbReference type="GO" id="GO:0006644">
    <property type="term" value="P:phospholipid metabolic process"/>
    <property type="evidence" value="ECO:0007669"/>
    <property type="project" value="InterPro"/>
</dbReference>
<dbReference type="PANTHER" id="PTHR10165:SF108">
    <property type="entry name" value="PA-PHOSPHATASE RELATED-FAMILY PROTEIN DDB_G0271516-RELATED"/>
    <property type="match status" value="1"/>
</dbReference>
<keyword evidence="5 7" id="KW-0472">Membrane</keyword>
<sequence>MGQDINNEDVSSTTSKCSKCKNELDHLYQQYQVSQQQHHKLQYQQQHRQEKQQEDLFQYDRDAMFNFGFRKRYRLAMYLFDWVFSLIAALCGAFLFYFLPVRGRLFTLTDPTISYPVVPELIPFPILVTVSMVIPIVIIFLTTLAHKRNWHDFHHAQLGLVQTIAITLMMVAIFKCFIGGLRPNFLSRCDPLIIPGVTVGTGYGGIYYSSDICRGSKSDVNDAMSSHPSGHAGLAAGGLVYLALFLHARLKTFRNRGHLIIYVLVMFCITAALLIGVSRIVDYRHTFMNVLEGWFIGTITAFSMYRLNFLSLFGANNHVSVADFWFWRWAQQHQQQQQQQQSNCNNQNNNQNQPKNNNNQQQQEQMNDSHQIVDINHNNVPIPIVNQQQQPPELQQ</sequence>